<accession>A0AAN7WTF3</accession>
<evidence type="ECO:0000256" key="7">
    <source>
        <dbReference type="ARBA" id="ARBA00023212"/>
    </source>
</evidence>
<reference evidence="11" key="1">
    <citation type="submission" date="2023-07" db="EMBL/GenBank/DDBJ databases">
        <title>A draft genome of Kazachstania heterogenica Y-27499.</title>
        <authorList>
            <person name="Donic C."/>
            <person name="Kralova J.S."/>
            <person name="Fidel L."/>
            <person name="Ben-Dor S."/>
            <person name="Jung S."/>
        </authorList>
    </citation>
    <scope>NUCLEOTIDE SEQUENCE [LARGE SCALE GENOMIC DNA]</scope>
    <source>
        <strain evidence="11">Y27499</strain>
    </source>
</reference>
<comment type="subcellular location">
    <subcellularLocation>
        <location evidence="1">Cytoplasm</location>
        <location evidence="1">Cytoskeleton</location>
        <location evidence="1">Spindle pole</location>
    </subcellularLocation>
</comment>
<dbReference type="AlphaFoldDB" id="A0AAN7WTF3"/>
<comment type="caution">
    <text evidence="10">The sequence shown here is derived from an EMBL/GenBank/DDBJ whole genome shotgun (WGS) entry which is preliminary data.</text>
</comment>
<keyword evidence="8" id="KW-0131">Cell cycle</keyword>
<evidence type="ECO:0000256" key="4">
    <source>
        <dbReference type="ARBA" id="ARBA00022490"/>
    </source>
</evidence>
<dbReference type="Proteomes" id="UP001306508">
    <property type="component" value="Unassembled WGS sequence"/>
</dbReference>
<gene>
    <name evidence="10" type="ORF">RI543_001780</name>
</gene>
<evidence type="ECO:0000256" key="3">
    <source>
        <dbReference type="ARBA" id="ARBA00018145"/>
    </source>
</evidence>
<evidence type="ECO:0000313" key="10">
    <source>
        <dbReference type="EMBL" id="KAK5780658.1"/>
    </source>
</evidence>
<evidence type="ECO:0000256" key="6">
    <source>
        <dbReference type="ARBA" id="ARBA00022776"/>
    </source>
</evidence>
<keyword evidence="7" id="KW-0206">Cytoskeleton</keyword>
<feature type="compositionally biased region" description="Low complexity" evidence="9">
    <location>
        <begin position="361"/>
        <end position="370"/>
    </location>
</feature>
<dbReference type="GO" id="GO:0007094">
    <property type="term" value="P:mitotic spindle assembly checkpoint signaling"/>
    <property type="evidence" value="ECO:0007669"/>
    <property type="project" value="InterPro"/>
</dbReference>
<evidence type="ECO:0000256" key="2">
    <source>
        <dbReference type="ARBA" id="ARBA00008285"/>
    </source>
</evidence>
<protein>
    <recommendedName>
        <fullName evidence="3">Protein IBD2</fullName>
    </recommendedName>
</protein>
<proteinExistence type="inferred from homology"/>
<keyword evidence="11" id="KW-1185">Reference proteome</keyword>
<evidence type="ECO:0000256" key="1">
    <source>
        <dbReference type="ARBA" id="ARBA00004647"/>
    </source>
</evidence>
<dbReference type="PRINTS" id="PR02099">
    <property type="entry name" value="PROTEINIBD2"/>
</dbReference>
<comment type="similarity">
    <text evidence="2">Belongs to the IBD2 family.</text>
</comment>
<keyword evidence="6" id="KW-0498">Mitosis</keyword>
<evidence type="ECO:0000256" key="8">
    <source>
        <dbReference type="ARBA" id="ARBA00023306"/>
    </source>
</evidence>
<sequence length="377" mass="43408">MSTNKKNTDTSIELVSNNGPLPINVMMQEGVKALTSILSNQLQDRKAFDKTQHSMQFVIRDNGKRLIDDSKKDNSKVIDSNNNHLTTTTTATINIDDKHNSNKNVNKSKKTLSTDNSEVHEFMNEDFLNPDLHLDGEEAEIIFDYETHDASPDAIGKRISEMIESVLPNGFPADSQGQLHAVINGNELSITELDNNTVASLENNKHKILSNQDHTRIEELVNDTRQYETTSNIGINNMGSEEEGDGNLNDEEDIEHDVNNHPFDHETCCPHHSINSNHRASQRFKNYNYHDFEYIPKGTNVNNKRPDFAVLIDRDKPMCMFCEYYLVFGEPPKNMIKWYNNMFGYNRLPPSSNRDRHQHNQNHQQYQQQQGHRKRNR</sequence>
<feature type="region of interest" description="Disordered" evidence="9">
    <location>
        <begin position="234"/>
        <end position="261"/>
    </location>
</feature>
<dbReference type="EMBL" id="JAWIZZ010000040">
    <property type="protein sequence ID" value="KAK5780658.1"/>
    <property type="molecule type" value="Genomic_DNA"/>
</dbReference>
<dbReference type="GO" id="GO:0000922">
    <property type="term" value="C:spindle pole"/>
    <property type="evidence" value="ECO:0007669"/>
    <property type="project" value="UniProtKB-SubCell"/>
</dbReference>
<keyword evidence="4" id="KW-0963">Cytoplasm</keyword>
<evidence type="ECO:0000256" key="5">
    <source>
        <dbReference type="ARBA" id="ARBA00022618"/>
    </source>
</evidence>
<feature type="region of interest" description="Disordered" evidence="9">
    <location>
        <begin position="349"/>
        <end position="377"/>
    </location>
</feature>
<dbReference type="GO" id="GO:0051301">
    <property type="term" value="P:cell division"/>
    <property type="evidence" value="ECO:0007669"/>
    <property type="project" value="UniProtKB-KW"/>
</dbReference>
<keyword evidence="5" id="KW-0132">Cell division</keyword>
<name>A0AAN7WTF3_9SACH</name>
<evidence type="ECO:0000256" key="9">
    <source>
        <dbReference type="SAM" id="MobiDB-lite"/>
    </source>
</evidence>
<evidence type="ECO:0000313" key="11">
    <source>
        <dbReference type="Proteomes" id="UP001306508"/>
    </source>
</evidence>
<organism evidence="10 11">
    <name type="scientific">Arxiozyma heterogenica</name>
    <dbReference type="NCBI Taxonomy" id="278026"/>
    <lineage>
        <taxon>Eukaryota</taxon>
        <taxon>Fungi</taxon>
        <taxon>Dikarya</taxon>
        <taxon>Ascomycota</taxon>
        <taxon>Saccharomycotina</taxon>
        <taxon>Saccharomycetes</taxon>
        <taxon>Saccharomycetales</taxon>
        <taxon>Saccharomycetaceae</taxon>
        <taxon>Arxiozyma</taxon>
    </lineage>
</organism>
<feature type="compositionally biased region" description="Acidic residues" evidence="9">
    <location>
        <begin position="240"/>
        <end position="255"/>
    </location>
</feature>
<dbReference type="InterPro" id="IPR026231">
    <property type="entry name" value="IBD2"/>
</dbReference>